<evidence type="ECO:0000256" key="3">
    <source>
        <dbReference type="ARBA" id="ARBA00022525"/>
    </source>
</evidence>
<keyword evidence="5" id="KW-0399">Innate immunity</keyword>
<evidence type="ECO:0000256" key="1">
    <source>
        <dbReference type="ARBA" id="ARBA00004613"/>
    </source>
</evidence>
<keyword evidence="6 9" id="KW-0732">Signal</keyword>
<evidence type="ECO:0000256" key="9">
    <source>
        <dbReference type="SAM" id="SignalP"/>
    </source>
</evidence>
<keyword evidence="7" id="KW-0391">Immunity</keyword>
<feature type="signal peptide" evidence="9">
    <location>
        <begin position="1"/>
        <end position="20"/>
    </location>
</feature>
<organism evidence="11 12">
    <name type="scientific">Nezara viridula</name>
    <name type="common">Southern green stink bug</name>
    <name type="synonym">Cimex viridulus</name>
    <dbReference type="NCBI Taxonomy" id="85310"/>
    <lineage>
        <taxon>Eukaryota</taxon>
        <taxon>Metazoa</taxon>
        <taxon>Ecdysozoa</taxon>
        <taxon>Arthropoda</taxon>
        <taxon>Hexapoda</taxon>
        <taxon>Insecta</taxon>
        <taxon>Pterygota</taxon>
        <taxon>Neoptera</taxon>
        <taxon>Paraneoptera</taxon>
        <taxon>Hemiptera</taxon>
        <taxon>Heteroptera</taxon>
        <taxon>Panheteroptera</taxon>
        <taxon>Pentatomomorpha</taxon>
        <taxon>Pentatomoidea</taxon>
        <taxon>Pentatomidae</taxon>
        <taxon>Pentatominae</taxon>
        <taxon>Nezara</taxon>
    </lineage>
</organism>
<accession>A0A9P0E2F7</accession>
<keyword evidence="8" id="KW-0044">Antibiotic</keyword>
<dbReference type="Pfam" id="PF02014">
    <property type="entry name" value="Reeler"/>
    <property type="match status" value="1"/>
</dbReference>
<keyword evidence="12" id="KW-1185">Reference proteome</keyword>
<dbReference type="Proteomes" id="UP001152798">
    <property type="component" value="Chromosome 1"/>
</dbReference>
<evidence type="ECO:0000256" key="8">
    <source>
        <dbReference type="ARBA" id="ARBA00023022"/>
    </source>
</evidence>
<sequence length="172" mass="18851">MYSPEVLFIFAVAVLAGVSAHENGAPCDACEHLIPDHGIPPQDCECPWTLRFSKRRVKSGDCVNATIRAKRGYEDTHFKGYVIKCTIDGAAVGTWESYDCNSHVMNCGTGTGNAITHSNPEDKTCVTAKIIAPEVCQDTLLECTTTVVKSHDYYWVNCSKKYLRVIPSSSIS</sequence>
<name>A0A9P0E2F7_NEZVI</name>
<evidence type="ECO:0000313" key="11">
    <source>
        <dbReference type="EMBL" id="CAH1388795.1"/>
    </source>
</evidence>
<dbReference type="CDD" id="cd08544">
    <property type="entry name" value="Reeler"/>
    <property type="match status" value="1"/>
</dbReference>
<evidence type="ECO:0000259" key="10">
    <source>
        <dbReference type="Pfam" id="PF02014"/>
    </source>
</evidence>
<keyword evidence="3" id="KW-0964">Secreted</keyword>
<dbReference type="PANTHER" id="PTHR45828">
    <property type="entry name" value="CYTOCHROME B561/FERRIC REDUCTASE TRANSMEMBRANE"/>
    <property type="match status" value="1"/>
</dbReference>
<comment type="similarity">
    <text evidence="2">Belongs to the insect defense protein family.</text>
</comment>
<feature type="domain" description="Reelin" evidence="10">
    <location>
        <begin position="30"/>
        <end position="156"/>
    </location>
</feature>
<dbReference type="GO" id="GO:0045087">
    <property type="term" value="P:innate immune response"/>
    <property type="evidence" value="ECO:0007669"/>
    <property type="project" value="UniProtKB-KW"/>
</dbReference>
<dbReference type="AlphaFoldDB" id="A0A9P0E2F7"/>
<dbReference type="GO" id="GO:0005576">
    <property type="term" value="C:extracellular region"/>
    <property type="evidence" value="ECO:0007669"/>
    <property type="project" value="UniProtKB-SubCell"/>
</dbReference>
<evidence type="ECO:0000256" key="2">
    <source>
        <dbReference type="ARBA" id="ARBA00008501"/>
    </source>
</evidence>
<comment type="subcellular location">
    <subcellularLocation>
        <location evidence="1">Secreted</location>
    </subcellularLocation>
</comment>
<evidence type="ECO:0000256" key="7">
    <source>
        <dbReference type="ARBA" id="ARBA00022859"/>
    </source>
</evidence>
<evidence type="ECO:0000256" key="5">
    <source>
        <dbReference type="ARBA" id="ARBA00022588"/>
    </source>
</evidence>
<evidence type="ECO:0000256" key="6">
    <source>
        <dbReference type="ARBA" id="ARBA00022729"/>
    </source>
</evidence>
<evidence type="ECO:0000256" key="4">
    <source>
        <dbReference type="ARBA" id="ARBA00022529"/>
    </source>
</evidence>
<dbReference type="GO" id="GO:0016020">
    <property type="term" value="C:membrane"/>
    <property type="evidence" value="ECO:0007669"/>
    <property type="project" value="TreeGrafter"/>
</dbReference>
<keyword evidence="4" id="KW-0929">Antimicrobial</keyword>
<gene>
    <name evidence="11" type="ORF">NEZAVI_LOCUS332</name>
</gene>
<dbReference type="GO" id="GO:0042742">
    <property type="term" value="P:defense response to bacterium"/>
    <property type="evidence" value="ECO:0007669"/>
    <property type="project" value="UniProtKB-KW"/>
</dbReference>
<protein>
    <recommendedName>
        <fullName evidence="10">Reelin domain-containing protein</fullName>
    </recommendedName>
</protein>
<dbReference type="InterPro" id="IPR002861">
    <property type="entry name" value="Reeler_dom"/>
</dbReference>
<reference evidence="11" key="1">
    <citation type="submission" date="2022-01" db="EMBL/GenBank/DDBJ databases">
        <authorList>
            <person name="King R."/>
        </authorList>
    </citation>
    <scope>NUCLEOTIDE SEQUENCE</scope>
</reference>
<evidence type="ECO:0000313" key="12">
    <source>
        <dbReference type="Proteomes" id="UP001152798"/>
    </source>
</evidence>
<dbReference type="EMBL" id="OV725077">
    <property type="protein sequence ID" value="CAH1388795.1"/>
    <property type="molecule type" value="Genomic_DNA"/>
</dbReference>
<proteinExistence type="inferred from homology"/>
<dbReference type="InterPro" id="IPR051237">
    <property type="entry name" value="Ferric-chelate_Red/DefProt"/>
</dbReference>
<dbReference type="PANTHER" id="PTHR45828:SF9">
    <property type="entry name" value="CELL WALL INTEGRITY AND STRESS RESPONSE COMPONENT 4-LIKE-RELATED"/>
    <property type="match status" value="1"/>
</dbReference>
<feature type="chain" id="PRO_5040399697" description="Reelin domain-containing protein" evidence="9">
    <location>
        <begin position="21"/>
        <end position="172"/>
    </location>
</feature>
<dbReference type="OrthoDB" id="6418377at2759"/>
<dbReference type="Gene3D" id="2.60.40.4060">
    <property type="entry name" value="Reeler domain"/>
    <property type="match status" value="1"/>
</dbReference>
<dbReference type="InterPro" id="IPR042307">
    <property type="entry name" value="Reeler_sf"/>
</dbReference>